<keyword evidence="3" id="KW-1185">Reference proteome</keyword>
<evidence type="ECO:0000313" key="2">
    <source>
        <dbReference type="EMBL" id="GGA66024.1"/>
    </source>
</evidence>
<feature type="transmembrane region" description="Helical" evidence="1">
    <location>
        <begin position="12"/>
        <end position="40"/>
    </location>
</feature>
<proteinExistence type="predicted"/>
<dbReference type="AlphaFoldDB" id="A0A916RQD1"/>
<comment type="caution">
    <text evidence="2">The sequence shown here is derived from an EMBL/GenBank/DDBJ whole genome shotgun (WGS) entry which is preliminary data.</text>
</comment>
<dbReference type="Proteomes" id="UP000636264">
    <property type="component" value="Unassembled WGS sequence"/>
</dbReference>
<accession>A0A916RQD1</accession>
<keyword evidence="1" id="KW-1133">Transmembrane helix</keyword>
<evidence type="ECO:0000313" key="3">
    <source>
        <dbReference type="Proteomes" id="UP000636264"/>
    </source>
</evidence>
<keyword evidence="1" id="KW-0472">Membrane</keyword>
<organism evidence="2 3">
    <name type="scientific">Nitratireductor aestuarii</name>
    <dbReference type="NCBI Taxonomy" id="1735103"/>
    <lineage>
        <taxon>Bacteria</taxon>
        <taxon>Pseudomonadati</taxon>
        <taxon>Pseudomonadota</taxon>
        <taxon>Alphaproteobacteria</taxon>
        <taxon>Hyphomicrobiales</taxon>
        <taxon>Phyllobacteriaceae</taxon>
        <taxon>Nitratireductor</taxon>
    </lineage>
</organism>
<keyword evidence="1" id="KW-0812">Transmembrane</keyword>
<reference evidence="2" key="1">
    <citation type="journal article" date="2014" name="Int. J. Syst. Evol. Microbiol.">
        <title>Complete genome sequence of Corynebacterium casei LMG S-19264T (=DSM 44701T), isolated from a smear-ripened cheese.</title>
        <authorList>
            <consortium name="US DOE Joint Genome Institute (JGI-PGF)"/>
            <person name="Walter F."/>
            <person name="Albersmeier A."/>
            <person name="Kalinowski J."/>
            <person name="Ruckert C."/>
        </authorList>
    </citation>
    <scope>NUCLEOTIDE SEQUENCE</scope>
    <source>
        <strain evidence="2">CGMCC 1.15320</strain>
    </source>
</reference>
<protein>
    <submittedName>
        <fullName evidence="2">Uncharacterized protein</fullName>
    </submittedName>
</protein>
<dbReference type="EMBL" id="BMIF01000005">
    <property type="protein sequence ID" value="GGA66024.1"/>
    <property type="molecule type" value="Genomic_DNA"/>
</dbReference>
<gene>
    <name evidence="2" type="ORF">GCM10011385_19930</name>
</gene>
<sequence>MERTADERSEWVGITAFLLGAAVIVPSLIVLAVTVITVLLRLV</sequence>
<name>A0A916RQD1_9HYPH</name>
<reference evidence="2" key="2">
    <citation type="submission" date="2020-09" db="EMBL/GenBank/DDBJ databases">
        <authorList>
            <person name="Sun Q."/>
            <person name="Zhou Y."/>
        </authorList>
    </citation>
    <scope>NUCLEOTIDE SEQUENCE</scope>
    <source>
        <strain evidence="2">CGMCC 1.15320</strain>
    </source>
</reference>
<evidence type="ECO:0000256" key="1">
    <source>
        <dbReference type="SAM" id="Phobius"/>
    </source>
</evidence>
<dbReference type="RefSeq" id="WP_280516484.1">
    <property type="nucleotide sequence ID" value="NZ_BMIF01000005.1"/>
</dbReference>